<evidence type="ECO:0000259" key="2">
    <source>
        <dbReference type="Pfam" id="PF18962"/>
    </source>
</evidence>
<keyword evidence="4" id="KW-1185">Reference proteome</keyword>
<sequence>MKNIYLLVLLFLSLITAASGQTLVHHENFSGTTNSAFTVNGAWVLAQANDAAASTLAFSSKANYARTSNTVSGAKTLILRDSISTRNISSLFITWQQFRNPRKSNGANSSLTEPVKAYYSADGGVTRHEFYTTTNSVNSQWNHVNGGTPIKLPQGALGYDNISIYIEINYTLNGGDNNPYYAVDDITLTGELIEGYSTFSWASRPLDENPFLVSGPTSTSPYEVDGVTMRWSVKVNSGVSFEIAKVDDKNFKAGTKTFTLIQTGATPTTGSVIQLDLNKSVKDLSFSLFDVDIATDQFKDRINIVGYNNGVAVQLKKSKVKTTSYNQFTSAVPTAFSGLLANDNTSAEGDVTLTFAKPVTRVVIEYRNDSQIRNGNGRQGISIHNLSWRNEQTINVLPVELMSFKGTALNNTSKLSWSTASENNNKHFEVERSHDGKNFEKIGTVTGAGHSSTKLNYTYNDVKPAMGVNYYRLLQVDFDGKTSYSSIVAVEFSGRLAGLEAKSILYPTATTDVINISLTGLRNNVHISVLDATGKVVKQLKEVTEHEVTMSVNDLKNGAYFVSVTDGEKHETLRFVKR</sequence>
<reference evidence="3 4" key="1">
    <citation type="journal article" date="2016" name="Int. J. Syst. Evol. Microbiol.">
        <title>Pontibacter aydingkolensis sp. nov., isolated from soil of a salt lake.</title>
        <authorList>
            <person name="Osman G."/>
            <person name="Zhang T."/>
            <person name="Lou K."/>
            <person name="Gao Y."/>
            <person name="Chang W."/>
            <person name="Lin Q."/>
            <person name="Yang H.M."/>
            <person name="Huo X.D."/>
            <person name="Wang N."/>
        </authorList>
    </citation>
    <scope>NUCLEOTIDE SEQUENCE [LARGE SCALE GENOMIC DNA]</scope>
    <source>
        <strain evidence="3 4">KACC 19255</strain>
    </source>
</reference>
<gene>
    <name evidence="3" type="ORF">K0O23_08455</name>
</gene>
<dbReference type="Proteomes" id="UP000813018">
    <property type="component" value="Unassembled WGS sequence"/>
</dbReference>
<dbReference type="NCBIfam" id="TIGR04183">
    <property type="entry name" value="Por_Secre_tail"/>
    <property type="match status" value="1"/>
</dbReference>
<dbReference type="EMBL" id="JAHYXK010000005">
    <property type="protein sequence ID" value="MBW7467098.1"/>
    <property type="molecule type" value="Genomic_DNA"/>
</dbReference>
<feature type="domain" description="Secretion system C-terminal sorting" evidence="2">
    <location>
        <begin position="505"/>
        <end position="572"/>
    </location>
</feature>
<evidence type="ECO:0000313" key="4">
    <source>
        <dbReference type="Proteomes" id="UP000813018"/>
    </source>
</evidence>
<dbReference type="InterPro" id="IPR013783">
    <property type="entry name" value="Ig-like_fold"/>
</dbReference>
<accession>A0ABS7CTJ7</accession>
<dbReference type="Gene3D" id="2.60.40.10">
    <property type="entry name" value="Immunoglobulins"/>
    <property type="match status" value="1"/>
</dbReference>
<evidence type="ECO:0000256" key="1">
    <source>
        <dbReference type="SAM" id="SignalP"/>
    </source>
</evidence>
<feature type="chain" id="PRO_5045129164" evidence="1">
    <location>
        <begin position="21"/>
        <end position="578"/>
    </location>
</feature>
<dbReference type="Pfam" id="PF18962">
    <property type="entry name" value="Por_Secre_tail"/>
    <property type="match status" value="1"/>
</dbReference>
<organism evidence="3 4">
    <name type="scientific">Pontibacter aydingkolensis</name>
    <dbReference type="NCBI Taxonomy" id="1911536"/>
    <lineage>
        <taxon>Bacteria</taxon>
        <taxon>Pseudomonadati</taxon>
        <taxon>Bacteroidota</taxon>
        <taxon>Cytophagia</taxon>
        <taxon>Cytophagales</taxon>
        <taxon>Hymenobacteraceae</taxon>
        <taxon>Pontibacter</taxon>
    </lineage>
</organism>
<keyword evidence="1" id="KW-0732">Signal</keyword>
<dbReference type="InterPro" id="IPR026444">
    <property type="entry name" value="Secre_tail"/>
</dbReference>
<proteinExistence type="predicted"/>
<name>A0ABS7CTJ7_9BACT</name>
<comment type="caution">
    <text evidence="3">The sequence shown here is derived from an EMBL/GenBank/DDBJ whole genome shotgun (WGS) entry which is preliminary data.</text>
</comment>
<evidence type="ECO:0000313" key="3">
    <source>
        <dbReference type="EMBL" id="MBW7467098.1"/>
    </source>
</evidence>
<protein>
    <submittedName>
        <fullName evidence="3">T9SS type A sorting domain-containing protein</fullName>
    </submittedName>
</protein>
<dbReference type="RefSeq" id="WP_219876977.1">
    <property type="nucleotide sequence ID" value="NZ_JAHYXK010000005.1"/>
</dbReference>
<feature type="signal peptide" evidence="1">
    <location>
        <begin position="1"/>
        <end position="20"/>
    </location>
</feature>